<proteinExistence type="predicted"/>
<reference evidence="2" key="1">
    <citation type="submission" date="2021-11" db="EMBL/GenBank/DDBJ databases">
        <title>Genome sequence.</title>
        <authorList>
            <person name="Sun Q."/>
        </authorList>
    </citation>
    <scope>NUCLEOTIDE SEQUENCE</scope>
    <source>
        <strain evidence="2">JC740</strain>
    </source>
</reference>
<dbReference type="EMBL" id="JAJKFW010000004">
    <property type="protein sequence ID" value="MCC9641029.1"/>
    <property type="molecule type" value="Genomic_DNA"/>
</dbReference>
<dbReference type="InterPro" id="IPR002372">
    <property type="entry name" value="PQQ_rpt_dom"/>
</dbReference>
<evidence type="ECO:0000259" key="1">
    <source>
        <dbReference type="Pfam" id="PF13360"/>
    </source>
</evidence>
<dbReference type="InterPro" id="IPR011047">
    <property type="entry name" value="Quinoprotein_ADH-like_sf"/>
</dbReference>
<comment type="caution">
    <text evidence="2">The sequence shown here is derived from an EMBL/GenBank/DDBJ whole genome shotgun (WGS) entry which is preliminary data.</text>
</comment>
<accession>A0ABS8NBV5</accession>
<dbReference type="PANTHER" id="PTHR34512:SF30">
    <property type="entry name" value="OUTER MEMBRANE PROTEIN ASSEMBLY FACTOR BAMB"/>
    <property type="match status" value="1"/>
</dbReference>
<name>A0ABS8NBV5_9BACT</name>
<sequence>MLASQRAEERPTWERGYTADAVSLIWILSSLMKSSRSRATVFAHGSLSRFFSKRTGPAVCIAIAVAVIGISAVRVRSQTPTSGDRTVSFAASEQPMTQSDWPRFLNRDFSGEAPLTDHAPASFANLNWADEPTCQWTLPVGDGYGIGVVRDGAYFHFDAINGNERLRKIAMDNGQTLWTREYPLNYRDMYGYETGPRCSPTIAKVGDGSGEVHIFTYGVAGELAAWNCETGEPLWSISMNERYDVVQNFFGVGSSPLVLDQLVIVMVGGSPAEQQNLAPGRLDRAVPNGSLLVALDRHTGEEIWKCGDDLASYSSPRTMTIDGKDYLLMFARDHLWLIDPVGGKSLGKIYHRADILESVNAMVPVVKGNRVLISECYDAGAAHYEISVDDGTASFDPVWVDPVGRRRSQALRSHMSTPVLHEGHLFACSGRNAPDSDFRCIELDTGKVKWSALERRRSTATLMGDVLLVLKETGPLHIVRPNSEQYDEIAVWNLDQSAGIRPALQYPCWSAPVVVGNQMLVRGDQIVICLSLPGNNQPRKETN</sequence>
<organism evidence="2 3">
    <name type="scientific">Rhodopirellula halodulae</name>
    <dbReference type="NCBI Taxonomy" id="2894198"/>
    <lineage>
        <taxon>Bacteria</taxon>
        <taxon>Pseudomonadati</taxon>
        <taxon>Planctomycetota</taxon>
        <taxon>Planctomycetia</taxon>
        <taxon>Pirellulales</taxon>
        <taxon>Pirellulaceae</taxon>
        <taxon>Rhodopirellula</taxon>
    </lineage>
</organism>
<dbReference type="InterPro" id="IPR015943">
    <property type="entry name" value="WD40/YVTN_repeat-like_dom_sf"/>
</dbReference>
<evidence type="ECO:0000313" key="3">
    <source>
        <dbReference type="Proteomes" id="UP001430306"/>
    </source>
</evidence>
<protein>
    <submittedName>
        <fullName evidence="2">PQQ-like beta-propeller repeat protein</fullName>
    </submittedName>
</protein>
<dbReference type="Pfam" id="PF13360">
    <property type="entry name" value="PQQ_2"/>
    <property type="match status" value="1"/>
</dbReference>
<dbReference type="RefSeq" id="WP_230270897.1">
    <property type="nucleotide sequence ID" value="NZ_JAJKFW010000004.1"/>
</dbReference>
<evidence type="ECO:0000313" key="2">
    <source>
        <dbReference type="EMBL" id="MCC9641029.1"/>
    </source>
</evidence>
<gene>
    <name evidence="2" type="ORF">LOC71_02000</name>
</gene>
<keyword evidence="3" id="KW-1185">Reference proteome</keyword>
<dbReference type="Proteomes" id="UP001430306">
    <property type="component" value="Unassembled WGS sequence"/>
</dbReference>
<dbReference type="SUPFAM" id="SSF50998">
    <property type="entry name" value="Quinoprotein alcohol dehydrogenase-like"/>
    <property type="match status" value="1"/>
</dbReference>
<feature type="domain" description="Pyrrolo-quinoline quinone repeat" evidence="1">
    <location>
        <begin position="163"/>
        <end position="451"/>
    </location>
</feature>
<dbReference type="Gene3D" id="2.130.10.10">
    <property type="entry name" value="YVTN repeat-like/Quinoprotein amine dehydrogenase"/>
    <property type="match status" value="2"/>
</dbReference>
<dbReference type="PANTHER" id="PTHR34512">
    <property type="entry name" value="CELL SURFACE PROTEIN"/>
    <property type="match status" value="1"/>
</dbReference>